<dbReference type="GO" id="GO:0016020">
    <property type="term" value="C:membrane"/>
    <property type="evidence" value="ECO:0007669"/>
    <property type="project" value="InterPro"/>
</dbReference>
<dbReference type="Pfam" id="PF03160">
    <property type="entry name" value="Calx-beta"/>
    <property type="match status" value="1"/>
</dbReference>
<dbReference type="InterPro" id="IPR038081">
    <property type="entry name" value="CalX-like_sf"/>
</dbReference>
<dbReference type="AlphaFoldDB" id="A0A7D9IHW8"/>
<gene>
    <name evidence="5" type="ORF">PACLA_8A071616</name>
</gene>
<evidence type="ECO:0000256" key="1">
    <source>
        <dbReference type="ARBA" id="ARBA00022729"/>
    </source>
</evidence>
<evidence type="ECO:0000256" key="2">
    <source>
        <dbReference type="ARBA" id="ARBA00022737"/>
    </source>
</evidence>
<dbReference type="SUPFAM" id="SSF141072">
    <property type="entry name" value="CalX-like"/>
    <property type="match status" value="1"/>
</dbReference>
<sequence length="146" mass="15920">MSWKAKEWYSLVFILIFVPAEIQGQNANITFGANSYSGEEGTSITICVVVGNYQEPFNAGLTTTGGGTATPGIDYPVPMFLIEINEEFTHVCNDFPTITDDIFEGNETFNVMLTLDESTTNVEILVSEGDPGKILPDMTIIPKVKA</sequence>
<keyword evidence="2" id="KW-0677">Repeat</keyword>
<evidence type="ECO:0000259" key="4">
    <source>
        <dbReference type="Pfam" id="PF03160"/>
    </source>
</evidence>
<comment type="caution">
    <text evidence="5">The sequence shown here is derived from an EMBL/GenBank/DDBJ whole genome shotgun (WGS) entry which is preliminary data.</text>
</comment>
<evidence type="ECO:0000313" key="6">
    <source>
        <dbReference type="Proteomes" id="UP001152795"/>
    </source>
</evidence>
<keyword evidence="3" id="KW-0106">Calcium</keyword>
<evidence type="ECO:0000313" key="5">
    <source>
        <dbReference type="EMBL" id="CAB4009939.1"/>
    </source>
</evidence>
<dbReference type="Proteomes" id="UP001152795">
    <property type="component" value="Unassembled WGS sequence"/>
</dbReference>
<reference evidence="5" key="1">
    <citation type="submission" date="2020-04" db="EMBL/GenBank/DDBJ databases">
        <authorList>
            <person name="Alioto T."/>
            <person name="Alioto T."/>
            <person name="Gomez Garrido J."/>
        </authorList>
    </citation>
    <scope>NUCLEOTIDE SEQUENCE</scope>
    <source>
        <strain evidence="5">A484AB</strain>
    </source>
</reference>
<dbReference type="InterPro" id="IPR003644">
    <property type="entry name" value="Calx_beta"/>
</dbReference>
<keyword evidence="6" id="KW-1185">Reference proteome</keyword>
<dbReference type="GO" id="GO:0007154">
    <property type="term" value="P:cell communication"/>
    <property type="evidence" value="ECO:0007669"/>
    <property type="project" value="InterPro"/>
</dbReference>
<dbReference type="Gene3D" id="2.60.40.2030">
    <property type="match status" value="1"/>
</dbReference>
<keyword evidence="1" id="KW-0732">Signal</keyword>
<name>A0A7D9IHW8_PARCT</name>
<organism evidence="5 6">
    <name type="scientific">Paramuricea clavata</name>
    <name type="common">Red gorgonian</name>
    <name type="synonym">Violescent sea-whip</name>
    <dbReference type="NCBI Taxonomy" id="317549"/>
    <lineage>
        <taxon>Eukaryota</taxon>
        <taxon>Metazoa</taxon>
        <taxon>Cnidaria</taxon>
        <taxon>Anthozoa</taxon>
        <taxon>Octocorallia</taxon>
        <taxon>Malacalcyonacea</taxon>
        <taxon>Plexauridae</taxon>
        <taxon>Paramuricea</taxon>
    </lineage>
</organism>
<protein>
    <submittedName>
        <fullName evidence="5">---NA</fullName>
    </submittedName>
</protein>
<evidence type="ECO:0000256" key="3">
    <source>
        <dbReference type="ARBA" id="ARBA00022837"/>
    </source>
</evidence>
<dbReference type="EMBL" id="CACRXK020006625">
    <property type="protein sequence ID" value="CAB4009939.1"/>
    <property type="molecule type" value="Genomic_DNA"/>
</dbReference>
<proteinExistence type="predicted"/>
<feature type="domain" description="Calx-beta" evidence="4">
    <location>
        <begin position="29"/>
        <end position="122"/>
    </location>
</feature>
<accession>A0A7D9IHW8</accession>